<evidence type="ECO:0000313" key="2">
    <source>
        <dbReference type="Proteomes" id="UP001157733"/>
    </source>
</evidence>
<sequence length="74" mass="8548">MPVFNKARFDENSGSEMQNNPHRFSFLIGLPAHHGYNVLIKRSDLGEAIWLYYPLHIWAIRFCGGSPTRWTSTP</sequence>
<accession>A0ABN8W2Z2</accession>
<evidence type="ECO:0000313" key="1">
    <source>
        <dbReference type="EMBL" id="CAI2717646.1"/>
    </source>
</evidence>
<keyword evidence="2" id="KW-1185">Reference proteome</keyword>
<reference evidence="1 2" key="1">
    <citation type="submission" date="2022-09" db="EMBL/GenBank/DDBJ databases">
        <authorList>
            <person name="Kop L."/>
        </authorList>
    </citation>
    <scope>NUCLEOTIDE SEQUENCE [LARGE SCALE GENOMIC DNA]</scope>
    <source>
        <strain evidence="1 2">347</strain>
    </source>
</reference>
<proteinExistence type="predicted"/>
<dbReference type="Proteomes" id="UP001157733">
    <property type="component" value="Chromosome"/>
</dbReference>
<name>A0ABN8W2Z2_9BACT</name>
<dbReference type="EMBL" id="OX336137">
    <property type="protein sequence ID" value="CAI2717646.1"/>
    <property type="molecule type" value="Genomic_DNA"/>
</dbReference>
<protein>
    <submittedName>
        <fullName evidence="1">Uncharacterized protein</fullName>
    </submittedName>
</protein>
<gene>
    <name evidence="1" type="ORF">NSPWAT_0787</name>
</gene>
<organism evidence="1 2">
    <name type="scientific">Nitrospina watsonii</name>
    <dbReference type="NCBI Taxonomy" id="1323948"/>
    <lineage>
        <taxon>Bacteria</taxon>
        <taxon>Pseudomonadati</taxon>
        <taxon>Nitrospinota/Tectimicrobiota group</taxon>
        <taxon>Nitrospinota</taxon>
        <taxon>Nitrospinia</taxon>
        <taxon>Nitrospinales</taxon>
        <taxon>Nitrospinaceae</taxon>
        <taxon>Nitrospina</taxon>
    </lineage>
</organism>